<accession>A0ABX1N5P9</accession>
<feature type="transmembrane region" description="Helical" evidence="1">
    <location>
        <begin position="106"/>
        <end position="127"/>
    </location>
</feature>
<protein>
    <submittedName>
        <fullName evidence="2">Oligosaccharide repeat unit polymerase</fullName>
    </submittedName>
</protein>
<feature type="transmembrane region" description="Helical" evidence="1">
    <location>
        <begin position="278"/>
        <end position="297"/>
    </location>
</feature>
<reference evidence="2" key="1">
    <citation type="submission" date="2019-12" db="EMBL/GenBank/DDBJ databases">
        <title>Comparative genomics gives insights into the taxonomy of the Azoarcus-Aromatoleum group and reveals separate origins of nif in the plant-associated Azoarcus and non-plant-associated Aromatoleum sub-groups.</title>
        <authorList>
            <person name="Lafos M."/>
            <person name="Maluk M."/>
            <person name="Batista M."/>
            <person name="Junghare M."/>
            <person name="Carmona M."/>
            <person name="Faoro H."/>
            <person name="Cruz L.M."/>
            <person name="Battistoni F."/>
            <person name="De Souza E."/>
            <person name="Pedrosa F."/>
            <person name="Chen W.-M."/>
            <person name="Poole P.S."/>
            <person name="Dixon R.A."/>
            <person name="James E.K."/>
        </authorList>
    </citation>
    <scope>NUCLEOTIDE SEQUENCE</scope>
    <source>
        <strain evidence="2">U120</strain>
    </source>
</reference>
<feature type="transmembrane region" description="Helical" evidence="1">
    <location>
        <begin position="34"/>
        <end position="57"/>
    </location>
</feature>
<keyword evidence="1" id="KW-0472">Membrane</keyword>
<keyword evidence="1" id="KW-0812">Transmembrane</keyword>
<dbReference type="EMBL" id="WTVH01000032">
    <property type="protein sequence ID" value="NMF94583.1"/>
    <property type="molecule type" value="Genomic_DNA"/>
</dbReference>
<feature type="transmembrane region" description="Helical" evidence="1">
    <location>
        <begin position="6"/>
        <end position="27"/>
    </location>
</feature>
<feature type="transmembrane region" description="Helical" evidence="1">
    <location>
        <begin position="364"/>
        <end position="385"/>
    </location>
</feature>
<dbReference type="Proteomes" id="UP000601990">
    <property type="component" value="Unassembled WGS sequence"/>
</dbReference>
<gene>
    <name evidence="2" type="ORF">GO608_14740</name>
</gene>
<feature type="transmembrane region" description="Helical" evidence="1">
    <location>
        <begin position="392"/>
        <end position="411"/>
    </location>
</feature>
<keyword evidence="3" id="KW-1185">Reference proteome</keyword>
<keyword evidence="1" id="KW-1133">Transmembrane helix</keyword>
<evidence type="ECO:0000313" key="2">
    <source>
        <dbReference type="EMBL" id="NMF94583.1"/>
    </source>
</evidence>
<comment type="caution">
    <text evidence="2">The sequence shown here is derived from an EMBL/GenBank/DDBJ whole genome shotgun (WGS) entry which is preliminary data.</text>
</comment>
<evidence type="ECO:0000256" key="1">
    <source>
        <dbReference type="SAM" id="Phobius"/>
    </source>
</evidence>
<organism evidence="2 3">
    <name type="scientific">Aromatoleum buckelii</name>
    <dbReference type="NCBI Taxonomy" id="200254"/>
    <lineage>
        <taxon>Bacteria</taxon>
        <taxon>Pseudomonadati</taxon>
        <taxon>Pseudomonadota</taxon>
        <taxon>Betaproteobacteria</taxon>
        <taxon>Rhodocyclales</taxon>
        <taxon>Rhodocyclaceae</taxon>
        <taxon>Aromatoleum</taxon>
    </lineage>
</organism>
<dbReference type="NCBIfam" id="TIGR04370">
    <property type="entry name" value="glyco_rpt_poly"/>
    <property type="match status" value="1"/>
</dbReference>
<evidence type="ECO:0000313" key="3">
    <source>
        <dbReference type="Proteomes" id="UP000601990"/>
    </source>
</evidence>
<name>A0ABX1N5P9_9RHOO</name>
<feature type="transmembrane region" description="Helical" evidence="1">
    <location>
        <begin position="417"/>
        <end position="436"/>
    </location>
</feature>
<proteinExistence type="predicted"/>
<sequence length="440" mass="49972">MLHVDIFLLKIINLSLSAALFLIAWLAKNVVGVWLNPVSIFSLFWFFFTAFPLFVAFEAPVNPLAIAYILAFCIFFSLSALFFRWRRGFIRNANKLSAAHYFDRPLITIALYSSCTFATLMLIIGMLQQGFSIALLLDSPLSIGGTYASKRYSGEIVSSVYSQIGLQFSYCTVVLGGLLYGSRDTTRRRKKLIIISFLPSLLVVFLQSAKGLFFFSVFLFIGGVLVTKIYDKKFSLFNGAEIRTLATYGLFALPVVIASFLSRGIYQLNDSVLIISRLRYYLISYSSVHLPAFSDWFSDRYTGESSMGYRQDFLSMGFYTFMSFFRLAGDDRPVLAGIYDEYYSYGDTIQGNLYTAFRGLISDFTLPGSLLVAFILGGLCNFFYWRLLSSRSSAFSTLFFIYFVAISYQTYIVSSLTWITIPVAFLVQWVMLHFLMKTRV</sequence>
<feature type="transmembrane region" description="Helical" evidence="1">
    <location>
        <begin position="160"/>
        <end position="180"/>
    </location>
</feature>
<feature type="transmembrane region" description="Helical" evidence="1">
    <location>
        <begin position="245"/>
        <end position="266"/>
    </location>
</feature>
<feature type="transmembrane region" description="Helical" evidence="1">
    <location>
        <begin position="63"/>
        <end position="85"/>
    </location>
</feature>
<feature type="transmembrane region" description="Helical" evidence="1">
    <location>
        <begin position="192"/>
        <end position="225"/>
    </location>
</feature>